<dbReference type="AlphaFoldDB" id="A0A445HQ84"/>
<feature type="transmembrane region" description="Helical" evidence="7">
    <location>
        <begin position="239"/>
        <end position="259"/>
    </location>
</feature>
<comment type="function">
    <text evidence="7">Choline transporter.</text>
</comment>
<evidence type="ECO:0000256" key="5">
    <source>
        <dbReference type="ARBA" id="ARBA00023136"/>
    </source>
</evidence>
<comment type="subcellular location">
    <subcellularLocation>
        <location evidence="7">Cell membrane</location>
        <topology evidence="7">Multi-pass membrane protein</topology>
    </subcellularLocation>
    <subcellularLocation>
        <location evidence="1">Membrane</location>
        <topology evidence="1">Multi-pass membrane protein</topology>
    </subcellularLocation>
</comment>
<feature type="transmembrane region" description="Helical" evidence="7">
    <location>
        <begin position="34"/>
        <end position="55"/>
    </location>
</feature>
<gene>
    <name evidence="8" type="ORF">D0Y65_034452</name>
</gene>
<feature type="transmembrane region" description="Helical" evidence="7">
    <location>
        <begin position="488"/>
        <end position="513"/>
    </location>
</feature>
<dbReference type="Gramene" id="XM_028336785.1">
    <property type="protein sequence ID" value="XP_028192586.1"/>
    <property type="gene ID" value="LOC114378230"/>
</dbReference>
<comment type="caution">
    <text evidence="8">The sequence shown here is derived from an EMBL/GenBank/DDBJ whole genome shotgun (WGS) entry which is preliminary data.</text>
</comment>
<evidence type="ECO:0000313" key="8">
    <source>
        <dbReference type="EMBL" id="RZB75948.1"/>
    </source>
</evidence>
<reference evidence="8 9" key="1">
    <citation type="submission" date="2018-09" db="EMBL/GenBank/DDBJ databases">
        <title>A high-quality reference genome of wild soybean provides a powerful tool to mine soybean genomes.</title>
        <authorList>
            <person name="Xie M."/>
            <person name="Chung C.Y.L."/>
            <person name="Li M.-W."/>
            <person name="Wong F.-L."/>
            <person name="Chan T.-F."/>
            <person name="Lam H.-M."/>
        </authorList>
    </citation>
    <scope>NUCLEOTIDE SEQUENCE [LARGE SCALE GENOMIC DNA]</scope>
    <source>
        <strain evidence="9">cv. W05</strain>
        <tissue evidence="8">Hypocotyl of etiolated seedlings</tissue>
    </source>
</reference>
<evidence type="ECO:0000256" key="1">
    <source>
        <dbReference type="ARBA" id="ARBA00004141"/>
    </source>
</evidence>
<feature type="transmembrane region" description="Helical" evidence="7">
    <location>
        <begin position="557"/>
        <end position="579"/>
    </location>
</feature>
<dbReference type="GO" id="GO:0022857">
    <property type="term" value="F:transmembrane transporter activity"/>
    <property type="evidence" value="ECO:0007669"/>
    <property type="project" value="UniProtKB-UniRule"/>
</dbReference>
<organism evidence="8 9">
    <name type="scientific">Glycine soja</name>
    <name type="common">Wild soybean</name>
    <dbReference type="NCBI Taxonomy" id="3848"/>
    <lineage>
        <taxon>Eukaryota</taxon>
        <taxon>Viridiplantae</taxon>
        <taxon>Streptophyta</taxon>
        <taxon>Embryophyta</taxon>
        <taxon>Tracheophyta</taxon>
        <taxon>Spermatophyta</taxon>
        <taxon>Magnoliopsida</taxon>
        <taxon>eudicotyledons</taxon>
        <taxon>Gunneridae</taxon>
        <taxon>Pentapetalae</taxon>
        <taxon>rosids</taxon>
        <taxon>fabids</taxon>
        <taxon>Fabales</taxon>
        <taxon>Fabaceae</taxon>
        <taxon>Papilionoideae</taxon>
        <taxon>50 kb inversion clade</taxon>
        <taxon>NPAAA clade</taxon>
        <taxon>indigoferoid/millettioid clade</taxon>
        <taxon>Phaseoleae</taxon>
        <taxon>Glycine</taxon>
        <taxon>Glycine subgen. Soja</taxon>
    </lineage>
</organism>
<name>A0A445HQ84_GLYSO</name>
<dbReference type="Pfam" id="PF04515">
    <property type="entry name" value="Choline_transpo"/>
    <property type="match status" value="1"/>
</dbReference>
<feature type="transmembrane region" description="Helical" evidence="7">
    <location>
        <begin position="363"/>
        <end position="384"/>
    </location>
</feature>
<keyword evidence="4 7" id="KW-1133">Transmembrane helix</keyword>
<dbReference type="GO" id="GO:0005886">
    <property type="term" value="C:plasma membrane"/>
    <property type="evidence" value="ECO:0007669"/>
    <property type="project" value="UniProtKB-SubCell"/>
</dbReference>
<sequence length="699" mass="78375">MRGPLGAVIGRYPSSDGVTQMGGIIRHNRKCRDITVLVSFIAFWIAMIVNSSFAFNQGNPLRLTYGLDYKGNVCGDKHAHPGLSELELRYWQNPNQVYQSGLKDSQFKLADARSICLSECPMPSEDSLNWVCDYPEGDIRLSMKDWINRNYDYFEFLTPEMRNSSLQLQGPCYPVIFPSVNVYWSCQFIARASNTSLKHWQQMGGVNINEDIVIDKSIHKSINSRSSVLKRYMADIGKAWPVLIVCGGILPLFLSVIWLMMIRHFVAAMPWITVVLFNVLIISVTMFYYLKAGWIGNDAISPIIGEHDPYISVYGRELTHIRVVTILMTSIMVVAILTSIAIVRRILMATSVLKVAAKVIGEVQALIIFPLIPYAILAVFYMFWISAALHLFSSGEVVQNNCNSNCCTYDLIAKRVKCDRCCGYSIHYTPHIGVAILFHLFGCYWATQFFIACSSTVIAGSVASYYWARGETSPEIPFLSVFSSMKRLMRYSLGSVALGSLIVSFVESIRFLLEVIRHKLKVSSHRHDSCLGKAAYQSSQCFLRCIEWTIKSVNRNAYILIAITGKSFFSASSIATELIMNNILKIGRLNVIGDVILFLGKLCVSLSCALFAFLMLDTHKYNSAHNKTSSPLLPVVVCWALGYIVSTLFFAVVEMSIDTIVLSFCQDSEEHQGTAQYAPPLLVETLSDQNEMQRLTQGP</sequence>
<keyword evidence="9" id="KW-1185">Reference proteome</keyword>
<dbReference type="EMBL" id="QZWG01000012">
    <property type="protein sequence ID" value="RZB75948.1"/>
    <property type="molecule type" value="Genomic_DNA"/>
</dbReference>
<evidence type="ECO:0000256" key="2">
    <source>
        <dbReference type="ARBA" id="ARBA00007168"/>
    </source>
</evidence>
<dbReference type="PANTHER" id="PTHR12385:SF14">
    <property type="entry name" value="CHOLINE TRANSPORTER-LIKE 2"/>
    <property type="match status" value="1"/>
</dbReference>
<feature type="transmembrane region" description="Helical" evidence="7">
    <location>
        <begin position="271"/>
        <end position="290"/>
    </location>
</feature>
<evidence type="ECO:0000256" key="6">
    <source>
        <dbReference type="ARBA" id="ARBA00023180"/>
    </source>
</evidence>
<accession>A0A445HQ84</accession>
<proteinExistence type="inferred from homology"/>
<keyword evidence="6" id="KW-0325">Glycoprotein</keyword>
<comment type="similarity">
    <text evidence="2 7">Belongs to the CTL (choline transporter-like) family.</text>
</comment>
<dbReference type="PANTHER" id="PTHR12385">
    <property type="entry name" value="CHOLINE TRANSPORTER-LIKE (SLC FAMILY 44)"/>
    <property type="match status" value="1"/>
</dbReference>
<evidence type="ECO:0000256" key="4">
    <source>
        <dbReference type="ARBA" id="ARBA00022989"/>
    </source>
</evidence>
<evidence type="ECO:0000256" key="3">
    <source>
        <dbReference type="ARBA" id="ARBA00022692"/>
    </source>
</evidence>
<feature type="transmembrane region" description="Helical" evidence="7">
    <location>
        <begin position="632"/>
        <end position="653"/>
    </location>
</feature>
<dbReference type="InterPro" id="IPR007603">
    <property type="entry name" value="Choline_transptr-like"/>
</dbReference>
<protein>
    <recommendedName>
        <fullName evidence="7">Choline transporter-like protein</fullName>
    </recommendedName>
</protein>
<feature type="transmembrane region" description="Helical" evidence="7">
    <location>
        <begin position="321"/>
        <end position="343"/>
    </location>
</feature>
<evidence type="ECO:0000256" key="7">
    <source>
        <dbReference type="RuleBase" id="RU368066"/>
    </source>
</evidence>
<dbReference type="Proteomes" id="UP000289340">
    <property type="component" value="Chromosome 12"/>
</dbReference>
<feature type="transmembrane region" description="Helical" evidence="7">
    <location>
        <begin position="591"/>
        <end position="612"/>
    </location>
</feature>
<keyword evidence="3 7" id="KW-0812">Transmembrane</keyword>
<feature type="transmembrane region" description="Helical" evidence="7">
    <location>
        <begin position="445"/>
        <end position="467"/>
    </location>
</feature>
<evidence type="ECO:0000313" key="9">
    <source>
        <dbReference type="Proteomes" id="UP000289340"/>
    </source>
</evidence>
<keyword evidence="5 7" id="KW-0472">Membrane</keyword>